<organism evidence="2 3">
    <name type="scientific">Microtetraspora fusca</name>
    <dbReference type="NCBI Taxonomy" id="1997"/>
    <lineage>
        <taxon>Bacteria</taxon>
        <taxon>Bacillati</taxon>
        <taxon>Actinomycetota</taxon>
        <taxon>Actinomycetes</taxon>
        <taxon>Streptosporangiales</taxon>
        <taxon>Streptosporangiaceae</taxon>
        <taxon>Microtetraspora</taxon>
    </lineage>
</organism>
<feature type="domain" description="RNA polymerase sigma-70 region 2" evidence="1">
    <location>
        <begin position="38"/>
        <end position="76"/>
    </location>
</feature>
<evidence type="ECO:0000313" key="3">
    <source>
        <dbReference type="Proteomes" id="UP001602119"/>
    </source>
</evidence>
<proteinExistence type="predicted"/>
<dbReference type="InterPro" id="IPR013325">
    <property type="entry name" value="RNA_pol_sigma_r2"/>
</dbReference>
<comment type="caution">
    <text evidence="2">The sequence shown here is derived from an EMBL/GenBank/DDBJ whole genome shotgun (WGS) entry which is preliminary data.</text>
</comment>
<evidence type="ECO:0000313" key="2">
    <source>
        <dbReference type="EMBL" id="MFF4776060.1"/>
    </source>
</evidence>
<sequence length="86" mass="9769">MDDTTTIRLTRGEPGALGECHRVYPAMVCSYPRRPAPAQDVEDVARVGFAEVWRSRRRFDPDRSLPTWPVGIAHGREHARRDRVAA</sequence>
<keyword evidence="3" id="KW-1185">Reference proteome</keyword>
<name>A0ABW6V9P9_MICFU</name>
<evidence type="ECO:0000259" key="1">
    <source>
        <dbReference type="Pfam" id="PF04542"/>
    </source>
</evidence>
<gene>
    <name evidence="2" type="ORF">ACFY05_24705</name>
</gene>
<dbReference type="RefSeq" id="WP_387344363.1">
    <property type="nucleotide sequence ID" value="NZ_JBIAXI010000015.1"/>
</dbReference>
<protein>
    <submittedName>
        <fullName evidence="2">Sigma factor</fullName>
    </submittedName>
</protein>
<dbReference type="EMBL" id="JBIAXI010000015">
    <property type="protein sequence ID" value="MFF4776060.1"/>
    <property type="molecule type" value="Genomic_DNA"/>
</dbReference>
<dbReference type="SUPFAM" id="SSF88946">
    <property type="entry name" value="Sigma2 domain of RNA polymerase sigma factors"/>
    <property type="match status" value="1"/>
</dbReference>
<dbReference type="Pfam" id="PF04542">
    <property type="entry name" value="Sigma70_r2"/>
    <property type="match status" value="1"/>
</dbReference>
<dbReference type="InterPro" id="IPR007627">
    <property type="entry name" value="RNA_pol_sigma70_r2"/>
</dbReference>
<dbReference type="Proteomes" id="UP001602119">
    <property type="component" value="Unassembled WGS sequence"/>
</dbReference>
<dbReference type="Gene3D" id="1.10.1740.10">
    <property type="match status" value="1"/>
</dbReference>
<accession>A0ABW6V9P9</accession>
<reference evidence="2 3" key="1">
    <citation type="submission" date="2024-10" db="EMBL/GenBank/DDBJ databases">
        <title>The Natural Products Discovery Center: Release of the First 8490 Sequenced Strains for Exploring Actinobacteria Biosynthetic Diversity.</title>
        <authorList>
            <person name="Kalkreuter E."/>
            <person name="Kautsar S.A."/>
            <person name="Yang D."/>
            <person name="Bader C.D."/>
            <person name="Teijaro C.N."/>
            <person name="Fluegel L."/>
            <person name="Davis C.M."/>
            <person name="Simpson J.R."/>
            <person name="Lauterbach L."/>
            <person name="Steele A.D."/>
            <person name="Gui C."/>
            <person name="Meng S."/>
            <person name="Li G."/>
            <person name="Viehrig K."/>
            <person name="Ye F."/>
            <person name="Su P."/>
            <person name="Kiefer A.F."/>
            <person name="Nichols A."/>
            <person name="Cepeda A.J."/>
            <person name="Yan W."/>
            <person name="Fan B."/>
            <person name="Jiang Y."/>
            <person name="Adhikari A."/>
            <person name="Zheng C.-J."/>
            <person name="Schuster L."/>
            <person name="Cowan T.M."/>
            <person name="Smanski M.J."/>
            <person name="Chevrette M.G."/>
            <person name="De Carvalho L.P.S."/>
            <person name="Shen B."/>
        </authorList>
    </citation>
    <scope>NUCLEOTIDE SEQUENCE [LARGE SCALE GENOMIC DNA]</scope>
    <source>
        <strain evidence="2 3">NPDC001281</strain>
    </source>
</reference>